<evidence type="ECO:0000256" key="2">
    <source>
        <dbReference type="ARBA" id="ARBA00023125"/>
    </source>
</evidence>
<feature type="domain" description="HTH tetR-type" evidence="5">
    <location>
        <begin position="5"/>
        <end position="65"/>
    </location>
</feature>
<gene>
    <name evidence="6" type="ORF">Aco04nite_83940</name>
</gene>
<dbReference type="PANTHER" id="PTHR30055">
    <property type="entry name" value="HTH-TYPE TRANSCRIPTIONAL REGULATOR RUTR"/>
    <property type="match status" value="1"/>
</dbReference>
<evidence type="ECO:0000313" key="6">
    <source>
        <dbReference type="EMBL" id="GIM82922.1"/>
    </source>
</evidence>
<evidence type="ECO:0000313" key="7">
    <source>
        <dbReference type="Proteomes" id="UP000680865"/>
    </source>
</evidence>
<dbReference type="SUPFAM" id="SSF48498">
    <property type="entry name" value="Tetracyclin repressor-like, C-terminal domain"/>
    <property type="match status" value="1"/>
</dbReference>
<evidence type="ECO:0000259" key="5">
    <source>
        <dbReference type="PROSITE" id="PS50977"/>
    </source>
</evidence>
<dbReference type="Gene3D" id="1.10.357.10">
    <property type="entry name" value="Tetracycline Repressor, domain 2"/>
    <property type="match status" value="1"/>
</dbReference>
<proteinExistence type="predicted"/>
<organism evidence="6 7">
    <name type="scientific">Winogradskya consettensis</name>
    <dbReference type="NCBI Taxonomy" id="113560"/>
    <lineage>
        <taxon>Bacteria</taxon>
        <taxon>Bacillati</taxon>
        <taxon>Actinomycetota</taxon>
        <taxon>Actinomycetes</taxon>
        <taxon>Micromonosporales</taxon>
        <taxon>Micromonosporaceae</taxon>
        <taxon>Winogradskya</taxon>
    </lineage>
</organism>
<dbReference type="Gene3D" id="1.10.10.60">
    <property type="entry name" value="Homeodomain-like"/>
    <property type="match status" value="1"/>
</dbReference>
<evidence type="ECO:0000256" key="4">
    <source>
        <dbReference type="PROSITE-ProRule" id="PRU00335"/>
    </source>
</evidence>
<keyword evidence="7" id="KW-1185">Reference proteome</keyword>
<dbReference type="InterPro" id="IPR025996">
    <property type="entry name" value="MT1864/Rv1816-like_C"/>
</dbReference>
<dbReference type="RefSeq" id="WP_213002736.1">
    <property type="nucleotide sequence ID" value="NZ_BAAATW010000006.1"/>
</dbReference>
<dbReference type="PROSITE" id="PS50977">
    <property type="entry name" value="HTH_TETR_2"/>
    <property type="match status" value="1"/>
</dbReference>
<keyword evidence="1" id="KW-0805">Transcription regulation</keyword>
<evidence type="ECO:0000256" key="3">
    <source>
        <dbReference type="ARBA" id="ARBA00023163"/>
    </source>
</evidence>
<dbReference type="GO" id="GO:0000976">
    <property type="term" value="F:transcription cis-regulatory region binding"/>
    <property type="evidence" value="ECO:0007669"/>
    <property type="project" value="TreeGrafter"/>
</dbReference>
<reference evidence="6" key="1">
    <citation type="submission" date="2021-03" db="EMBL/GenBank/DDBJ databases">
        <title>Whole genome shotgun sequence of Actinoplanes consettensis NBRC 14913.</title>
        <authorList>
            <person name="Komaki H."/>
            <person name="Tamura T."/>
        </authorList>
    </citation>
    <scope>NUCLEOTIDE SEQUENCE</scope>
    <source>
        <strain evidence="6">NBRC 14913</strain>
    </source>
</reference>
<evidence type="ECO:0000256" key="1">
    <source>
        <dbReference type="ARBA" id="ARBA00023015"/>
    </source>
</evidence>
<name>A0A919W6B8_9ACTN</name>
<sequence>MPKAGLNRDAVVDLALALVDEKGLDALSLAAVAERAGVASPSLYKHVGSLAVLRDLMSTRIMRKMTHTASAAALGLSRDDAVAALMREYRAFVLAHPGWYALLPLDPLHTPAESSEVAEAAMEFLQVFISVLRGYGLDESQAVHAMRRLRAAVHGFAALQSGGGFGMAENIDVSYDQLIDMVTASLPR</sequence>
<dbReference type="AlphaFoldDB" id="A0A919W6B8"/>
<dbReference type="Pfam" id="PF13305">
    <property type="entry name" value="TetR_C_33"/>
    <property type="match status" value="1"/>
</dbReference>
<dbReference type="Proteomes" id="UP000680865">
    <property type="component" value="Unassembled WGS sequence"/>
</dbReference>
<dbReference type="InterPro" id="IPR036271">
    <property type="entry name" value="Tet_transcr_reg_TetR-rel_C_sf"/>
</dbReference>
<dbReference type="GO" id="GO:0003700">
    <property type="term" value="F:DNA-binding transcription factor activity"/>
    <property type="evidence" value="ECO:0007669"/>
    <property type="project" value="TreeGrafter"/>
</dbReference>
<dbReference type="EMBL" id="BOQP01000052">
    <property type="protein sequence ID" value="GIM82922.1"/>
    <property type="molecule type" value="Genomic_DNA"/>
</dbReference>
<comment type="caution">
    <text evidence="6">The sequence shown here is derived from an EMBL/GenBank/DDBJ whole genome shotgun (WGS) entry which is preliminary data.</text>
</comment>
<feature type="DNA-binding region" description="H-T-H motif" evidence="4">
    <location>
        <begin position="28"/>
        <end position="47"/>
    </location>
</feature>
<protein>
    <submittedName>
        <fullName evidence="6">TetR family transcriptional regulator</fullName>
    </submittedName>
</protein>
<keyword evidence="2 4" id="KW-0238">DNA-binding</keyword>
<dbReference type="Pfam" id="PF00440">
    <property type="entry name" value="TetR_N"/>
    <property type="match status" value="1"/>
</dbReference>
<dbReference type="InterPro" id="IPR001647">
    <property type="entry name" value="HTH_TetR"/>
</dbReference>
<dbReference type="InterPro" id="IPR050109">
    <property type="entry name" value="HTH-type_TetR-like_transc_reg"/>
</dbReference>
<dbReference type="SUPFAM" id="SSF46689">
    <property type="entry name" value="Homeodomain-like"/>
    <property type="match status" value="1"/>
</dbReference>
<dbReference type="InterPro" id="IPR009057">
    <property type="entry name" value="Homeodomain-like_sf"/>
</dbReference>
<keyword evidence="3" id="KW-0804">Transcription</keyword>
<dbReference type="PANTHER" id="PTHR30055:SF151">
    <property type="entry name" value="TRANSCRIPTIONAL REGULATORY PROTEIN"/>
    <property type="match status" value="1"/>
</dbReference>
<accession>A0A919W6B8</accession>